<evidence type="ECO:0000256" key="12">
    <source>
        <dbReference type="SAM" id="MobiDB-lite"/>
    </source>
</evidence>
<proteinExistence type="inferred from homology"/>
<evidence type="ECO:0000256" key="10">
    <source>
        <dbReference type="ARBA" id="ARBA00037238"/>
    </source>
</evidence>
<dbReference type="FunFam" id="1.20.1280.290:FF:000001">
    <property type="entry name" value="Bidirectional sugar transporter SWEET"/>
    <property type="match status" value="1"/>
</dbReference>
<keyword evidence="9 11" id="KW-0472">Membrane</keyword>
<keyword evidence="8 11" id="KW-1133">Transmembrane helix</keyword>
<dbReference type="PANTHER" id="PTHR10791:SF30">
    <property type="entry name" value="SUGAR TRANSPORTER SWEET1"/>
    <property type="match status" value="1"/>
</dbReference>
<dbReference type="GO" id="GO:0051260">
    <property type="term" value="P:protein homooligomerization"/>
    <property type="evidence" value="ECO:0007669"/>
    <property type="project" value="UniProtKB-ARBA"/>
</dbReference>
<evidence type="ECO:0000256" key="1">
    <source>
        <dbReference type="ARBA" id="ARBA00004651"/>
    </source>
</evidence>
<feature type="transmembrane region" description="Helical" evidence="11">
    <location>
        <begin position="130"/>
        <end position="151"/>
    </location>
</feature>
<comment type="function">
    <text evidence="11">Mediates both low-affinity uptake and efflux of sugar across the membrane.</text>
</comment>
<feature type="transmembrane region" description="Helical" evidence="11">
    <location>
        <begin position="71"/>
        <end position="92"/>
    </location>
</feature>
<keyword evidence="14" id="KW-1185">Reference proteome</keyword>
<feature type="region of interest" description="Disordered" evidence="12">
    <location>
        <begin position="225"/>
        <end position="252"/>
    </location>
</feature>
<feature type="transmembrane region" description="Helical" evidence="11">
    <location>
        <begin position="46"/>
        <end position="65"/>
    </location>
</feature>
<keyword evidence="3 11" id="KW-0813">Transport</keyword>
<keyword evidence="4" id="KW-1003">Cell membrane</keyword>
<dbReference type="FunFam" id="1.20.1280.290:FF:000002">
    <property type="entry name" value="Bidirectional sugar transporter SWEET"/>
    <property type="match status" value="1"/>
</dbReference>
<feature type="transmembrane region" description="Helical" evidence="11">
    <location>
        <begin position="163"/>
        <end position="185"/>
    </location>
</feature>
<evidence type="ECO:0000256" key="6">
    <source>
        <dbReference type="ARBA" id="ARBA00022692"/>
    </source>
</evidence>
<reference evidence="13 14" key="1">
    <citation type="submission" date="2023-12" db="EMBL/GenBank/DDBJ databases">
        <title>A high-quality genome assembly for Dillenia turbinata (Dilleniales).</title>
        <authorList>
            <person name="Chanderbali A."/>
        </authorList>
    </citation>
    <scope>NUCLEOTIDE SEQUENCE [LARGE SCALE GENOMIC DNA]</scope>
    <source>
        <strain evidence="13">LSX21</strain>
        <tissue evidence="13">Leaf</tissue>
    </source>
</reference>
<dbReference type="InterPro" id="IPR047664">
    <property type="entry name" value="SWEET"/>
</dbReference>
<evidence type="ECO:0000313" key="14">
    <source>
        <dbReference type="Proteomes" id="UP001370490"/>
    </source>
</evidence>
<dbReference type="GO" id="GO:0005886">
    <property type="term" value="C:plasma membrane"/>
    <property type="evidence" value="ECO:0007669"/>
    <property type="project" value="UniProtKB-SubCell"/>
</dbReference>
<dbReference type="PANTHER" id="PTHR10791">
    <property type="entry name" value="RAG1-ACTIVATING PROTEIN 1"/>
    <property type="match status" value="1"/>
</dbReference>
<dbReference type="EMBL" id="JBAMMX010000027">
    <property type="protein sequence ID" value="KAK6913131.1"/>
    <property type="molecule type" value="Genomic_DNA"/>
</dbReference>
<protein>
    <recommendedName>
        <fullName evidence="11">Bidirectional sugar transporter SWEET</fullName>
    </recommendedName>
</protein>
<keyword evidence="5 11" id="KW-0762">Sugar transport</keyword>
<feature type="transmembrane region" description="Helical" evidence="11">
    <location>
        <begin position="6"/>
        <end position="25"/>
    </location>
</feature>
<evidence type="ECO:0000256" key="3">
    <source>
        <dbReference type="ARBA" id="ARBA00022448"/>
    </source>
</evidence>
<comment type="function">
    <text evidence="10">Mediates both low-affinity uptake and efflux of sugar across the plasma membrane.</text>
</comment>
<evidence type="ECO:0000256" key="2">
    <source>
        <dbReference type="ARBA" id="ARBA00007809"/>
    </source>
</evidence>
<feature type="transmembrane region" description="Helical" evidence="11">
    <location>
        <begin position="191"/>
        <end position="214"/>
    </location>
</feature>
<dbReference type="GO" id="GO:0051119">
    <property type="term" value="F:sugar transmembrane transporter activity"/>
    <property type="evidence" value="ECO:0007669"/>
    <property type="project" value="InterPro"/>
</dbReference>
<evidence type="ECO:0000256" key="4">
    <source>
        <dbReference type="ARBA" id="ARBA00022475"/>
    </source>
</evidence>
<comment type="caution">
    <text evidence="13">The sequence shown here is derived from an EMBL/GenBank/DDBJ whole genome shotgun (WGS) entry which is preliminary data.</text>
</comment>
<comment type="similarity">
    <text evidence="2 11">Belongs to the SWEET sugar transporter family.</text>
</comment>
<dbReference type="Gene3D" id="1.20.1280.290">
    <property type="match status" value="2"/>
</dbReference>
<dbReference type="AlphaFoldDB" id="A0AAN8UJW7"/>
<keyword evidence="6 11" id="KW-0812">Transmembrane</keyword>
<evidence type="ECO:0000256" key="11">
    <source>
        <dbReference type="RuleBase" id="RU910715"/>
    </source>
</evidence>
<feature type="transmembrane region" description="Helical" evidence="11">
    <location>
        <begin position="104"/>
        <end position="124"/>
    </location>
</feature>
<organism evidence="13 14">
    <name type="scientific">Dillenia turbinata</name>
    <dbReference type="NCBI Taxonomy" id="194707"/>
    <lineage>
        <taxon>Eukaryota</taxon>
        <taxon>Viridiplantae</taxon>
        <taxon>Streptophyta</taxon>
        <taxon>Embryophyta</taxon>
        <taxon>Tracheophyta</taxon>
        <taxon>Spermatophyta</taxon>
        <taxon>Magnoliopsida</taxon>
        <taxon>eudicotyledons</taxon>
        <taxon>Gunneridae</taxon>
        <taxon>Pentapetalae</taxon>
        <taxon>Dilleniales</taxon>
        <taxon>Dilleniaceae</taxon>
        <taxon>Dillenia</taxon>
    </lineage>
</organism>
<accession>A0AAN8UJW7</accession>
<evidence type="ECO:0000313" key="13">
    <source>
        <dbReference type="EMBL" id="KAK6913131.1"/>
    </source>
</evidence>
<comment type="subcellular location">
    <subcellularLocation>
        <location evidence="1 11">Cell membrane</location>
        <topology evidence="1 11">Multi-pass membrane protein</topology>
    </subcellularLocation>
</comment>
<evidence type="ECO:0000256" key="8">
    <source>
        <dbReference type="ARBA" id="ARBA00022989"/>
    </source>
</evidence>
<evidence type="ECO:0000256" key="9">
    <source>
        <dbReference type="ARBA" id="ARBA00023136"/>
    </source>
</evidence>
<keyword evidence="7" id="KW-0677">Repeat</keyword>
<dbReference type="InterPro" id="IPR004316">
    <property type="entry name" value="SWEET_rpt"/>
</dbReference>
<evidence type="ECO:0000256" key="7">
    <source>
        <dbReference type="ARBA" id="ARBA00022737"/>
    </source>
</evidence>
<name>A0AAN8UJW7_9MAGN</name>
<gene>
    <name evidence="13" type="ORF">RJ641_022732</name>
</gene>
<evidence type="ECO:0000256" key="5">
    <source>
        <dbReference type="ARBA" id="ARBA00022597"/>
    </source>
</evidence>
<dbReference type="Pfam" id="PF03083">
    <property type="entry name" value="MtN3_slv"/>
    <property type="match status" value="2"/>
</dbReference>
<dbReference type="Proteomes" id="UP001370490">
    <property type="component" value="Unassembled WGS sequence"/>
</dbReference>
<sequence length="252" mass="28094">MANTTAIRSVVGIIGNVISFILFASPIPTFVKIVKNKSVEEFKPDPYLATMMNCLLWIFYGLPMVQRDTLVVTNNSIGLAIEVAYTVLFFIYSRKQNRLKVTGWVIIELVFLAIVVVCTLLIFPTNAKRALFVGILCIIFCVMMYVAPLTVMANVVKTKSVEYMPFTLSLAAFFNALIWVVYSVIDTLDINILISNGIGLVFTIAQLVLYAMYYKSTPKDEKTKVQMSELPVTSPPPKAIQPETKASDEAHV</sequence>